<dbReference type="NCBIfam" id="TIGR03954">
    <property type="entry name" value="integ_memb_HG"/>
    <property type="match status" value="1"/>
</dbReference>
<dbReference type="InterPro" id="IPR023845">
    <property type="entry name" value="DUF3817_TM"/>
</dbReference>
<dbReference type="PANTHER" id="PTHR40077">
    <property type="entry name" value="MEMBRANE PROTEIN-RELATED"/>
    <property type="match status" value="1"/>
</dbReference>
<evidence type="ECO:0000313" key="9">
    <source>
        <dbReference type="EMBL" id="QDQ97769.1"/>
    </source>
</evidence>
<evidence type="ECO:0000256" key="1">
    <source>
        <dbReference type="ARBA" id="ARBA00004651"/>
    </source>
</evidence>
<reference evidence="9 10" key="2">
    <citation type="submission" date="2019-07" db="EMBL/GenBank/DDBJ databases">
        <authorList>
            <person name="Huang Y."/>
        </authorList>
    </citation>
    <scope>NUCLEOTIDE SEQUENCE [LARGE SCALE GENOMIC DNA]</scope>
    <source>
        <strain evidence="9 10">HY188</strain>
    </source>
</reference>
<evidence type="ECO:0000256" key="7">
    <source>
        <dbReference type="SAM" id="Phobius"/>
    </source>
</evidence>
<protein>
    <submittedName>
        <fullName evidence="9">DUF3817 domain-containing protein</fullName>
    </submittedName>
</protein>
<evidence type="ECO:0000256" key="4">
    <source>
        <dbReference type="ARBA" id="ARBA00022989"/>
    </source>
</evidence>
<dbReference type="EMBL" id="CP041765">
    <property type="protein sequence ID" value="QDQ97769.1"/>
    <property type="molecule type" value="Genomic_DNA"/>
</dbReference>
<feature type="region of interest" description="Disordered" evidence="6">
    <location>
        <begin position="109"/>
        <end position="131"/>
    </location>
</feature>
<reference evidence="9 10" key="1">
    <citation type="submission" date="2019-07" db="EMBL/GenBank/DDBJ databases">
        <title>Tomitella cavernea sp. nov., an actinomycete isolated from soil.</title>
        <authorList>
            <person name="Cheng J."/>
        </authorList>
    </citation>
    <scope>NUCLEOTIDE SEQUENCE [LARGE SCALE GENOMIC DNA]</scope>
    <source>
        <strain evidence="9 10">HY188</strain>
    </source>
</reference>
<dbReference type="PANTHER" id="PTHR40077:SF1">
    <property type="entry name" value="MEMBRANE PROTEIN"/>
    <property type="match status" value="1"/>
</dbReference>
<evidence type="ECO:0000313" key="10">
    <source>
        <dbReference type="Proteomes" id="UP000317344"/>
    </source>
</evidence>
<proteinExistence type="predicted"/>
<evidence type="ECO:0000256" key="5">
    <source>
        <dbReference type="ARBA" id="ARBA00023136"/>
    </source>
</evidence>
<keyword evidence="3 7" id="KW-0812">Transmembrane</keyword>
<dbReference type="KEGG" id="toy:FO059_11120"/>
<evidence type="ECO:0000256" key="2">
    <source>
        <dbReference type="ARBA" id="ARBA00022475"/>
    </source>
</evidence>
<accession>A0A516X3V9</accession>
<evidence type="ECO:0000259" key="8">
    <source>
        <dbReference type="Pfam" id="PF12823"/>
    </source>
</evidence>
<evidence type="ECO:0000256" key="6">
    <source>
        <dbReference type="SAM" id="MobiDB-lite"/>
    </source>
</evidence>
<feature type="domain" description="DUF3817" evidence="8">
    <location>
        <begin position="12"/>
        <end position="99"/>
    </location>
</feature>
<organism evidence="9 10">
    <name type="scientific">Tomitella fengzijianii</name>
    <dbReference type="NCBI Taxonomy" id="2597660"/>
    <lineage>
        <taxon>Bacteria</taxon>
        <taxon>Bacillati</taxon>
        <taxon>Actinomycetota</taxon>
        <taxon>Actinomycetes</taxon>
        <taxon>Mycobacteriales</taxon>
        <taxon>Tomitella</taxon>
    </lineage>
</organism>
<feature type="transmembrane region" description="Helical" evidence="7">
    <location>
        <begin position="17"/>
        <end position="38"/>
    </location>
</feature>
<dbReference type="Proteomes" id="UP000317344">
    <property type="component" value="Chromosome"/>
</dbReference>
<feature type="compositionally biased region" description="Basic and acidic residues" evidence="6">
    <location>
        <begin position="121"/>
        <end position="131"/>
    </location>
</feature>
<comment type="subcellular location">
    <subcellularLocation>
        <location evidence="1">Cell membrane</location>
        <topology evidence="1">Multi-pass membrane protein</topology>
    </subcellularLocation>
</comment>
<keyword evidence="4 7" id="KW-1133">Transmembrane helix</keyword>
<gene>
    <name evidence="9" type="ORF">FO059_11120</name>
</gene>
<dbReference type="OrthoDB" id="3396203at2"/>
<feature type="transmembrane region" description="Helical" evidence="7">
    <location>
        <begin position="50"/>
        <end position="70"/>
    </location>
</feature>
<keyword evidence="2" id="KW-1003">Cell membrane</keyword>
<dbReference type="RefSeq" id="WP_143908788.1">
    <property type="nucleotide sequence ID" value="NZ_CP041765.1"/>
</dbReference>
<keyword evidence="5 7" id="KW-0472">Membrane</keyword>
<keyword evidence="10" id="KW-1185">Reference proteome</keyword>
<evidence type="ECO:0000256" key="3">
    <source>
        <dbReference type="ARBA" id="ARBA00022692"/>
    </source>
</evidence>
<name>A0A516X3V9_9ACTN</name>
<dbReference type="GO" id="GO:0005886">
    <property type="term" value="C:plasma membrane"/>
    <property type="evidence" value="ECO:0007669"/>
    <property type="project" value="UniProtKB-SubCell"/>
</dbReference>
<sequence length="131" mass="14301">MADFFDLSTPAKRFRLVAFWEAVTWLILLIGMVFKWGFGFDAAVKIPGMLHGITGFMLFVLVTLITAGALKWNAKVTLLALISSVPPFGTIVFERWAVRNGLLAELSQAPSQAEAGEQDGDEQKDQAGARA</sequence>
<dbReference type="AlphaFoldDB" id="A0A516X3V9"/>
<dbReference type="Pfam" id="PF12823">
    <property type="entry name" value="DUF3817"/>
    <property type="match status" value="1"/>
</dbReference>